<dbReference type="Gene3D" id="1.10.10.2910">
    <property type="match status" value="1"/>
</dbReference>
<reference evidence="2 3" key="1">
    <citation type="journal article" date="2016" name="Nat. Commun.">
        <title>Thousands of microbial genomes shed light on interconnected biogeochemical processes in an aquifer system.</title>
        <authorList>
            <person name="Anantharaman K."/>
            <person name="Brown C.T."/>
            <person name="Hug L.A."/>
            <person name="Sharon I."/>
            <person name="Castelle C.J."/>
            <person name="Probst A.J."/>
            <person name="Thomas B.C."/>
            <person name="Singh A."/>
            <person name="Wilkins M.J."/>
            <person name="Karaoz U."/>
            <person name="Brodie E.L."/>
            <person name="Williams K.H."/>
            <person name="Hubbard S.S."/>
            <person name="Banfield J.F."/>
        </authorList>
    </citation>
    <scope>NUCLEOTIDE SEQUENCE [LARGE SCALE GENOMIC DNA]</scope>
</reference>
<dbReference type="STRING" id="1817883.A3G31_06340"/>
<protein>
    <recommendedName>
        <fullName evidence="1">IrrE N-terminal-like domain-containing protein</fullName>
    </recommendedName>
</protein>
<name>A0A1F7SE29_9BACT</name>
<dbReference type="Pfam" id="PF06114">
    <property type="entry name" value="Peptidase_M78"/>
    <property type="match status" value="1"/>
</dbReference>
<dbReference type="EMBL" id="MGDI01000033">
    <property type="protein sequence ID" value="OGL52039.1"/>
    <property type="molecule type" value="Genomic_DNA"/>
</dbReference>
<proteinExistence type="predicted"/>
<dbReference type="InterPro" id="IPR010359">
    <property type="entry name" value="IrrE_HExxH"/>
</dbReference>
<dbReference type="PANTHER" id="PTHR43236">
    <property type="entry name" value="ANTITOXIN HIGA1"/>
    <property type="match status" value="1"/>
</dbReference>
<evidence type="ECO:0000313" key="3">
    <source>
        <dbReference type="Proteomes" id="UP000178082"/>
    </source>
</evidence>
<feature type="domain" description="IrrE N-terminal-like" evidence="1">
    <location>
        <begin position="89"/>
        <end position="203"/>
    </location>
</feature>
<comment type="caution">
    <text evidence="2">The sequence shown here is derived from an EMBL/GenBank/DDBJ whole genome shotgun (WGS) entry which is preliminary data.</text>
</comment>
<evidence type="ECO:0000313" key="2">
    <source>
        <dbReference type="EMBL" id="OGL52039.1"/>
    </source>
</evidence>
<sequence>MIKYEKAEMPPEIEVPYYSYAEIKNRAYEFLRKYHSSLSLPIPIEEILEFEFKINIVPLPRLHRDHEIDGFISSDLTTISVDEFVYESRLGRYRFTLAHEAGHIILHKKFFKEHVFSTIKGWKEFAQSISIREYSFLETHANNFAGLILVPPTPLLKLFDESVKAAEEANFSFKNHIDVIIQYIVENIAKKFNVSREVIMIRLEKDKLLERIK</sequence>
<evidence type="ECO:0000259" key="1">
    <source>
        <dbReference type="Pfam" id="PF06114"/>
    </source>
</evidence>
<dbReference type="AlphaFoldDB" id="A0A1F7SE29"/>
<organism evidence="2 3">
    <name type="scientific">Candidatus Schekmanbacteria bacterium RIFCSPLOWO2_12_FULL_38_15</name>
    <dbReference type="NCBI Taxonomy" id="1817883"/>
    <lineage>
        <taxon>Bacteria</taxon>
        <taxon>Candidatus Schekmaniibacteriota</taxon>
    </lineage>
</organism>
<gene>
    <name evidence="2" type="ORF">A3G31_06340</name>
</gene>
<dbReference type="InterPro" id="IPR052345">
    <property type="entry name" value="Rad_response_metalloprotease"/>
</dbReference>
<dbReference type="Proteomes" id="UP000178082">
    <property type="component" value="Unassembled WGS sequence"/>
</dbReference>
<dbReference type="PANTHER" id="PTHR43236:SF2">
    <property type="entry name" value="BLL0069 PROTEIN"/>
    <property type="match status" value="1"/>
</dbReference>
<accession>A0A1F7SE29</accession>